<dbReference type="InterPro" id="IPR039697">
    <property type="entry name" value="Alcohol_dehydrogenase_Fe"/>
</dbReference>
<feature type="domain" description="Fe-containing alcohol dehydrogenase-like C-terminal" evidence="3">
    <location>
        <begin position="187"/>
        <end position="371"/>
    </location>
</feature>
<evidence type="ECO:0000313" key="4">
    <source>
        <dbReference type="EMBL" id="NSG85468.1"/>
    </source>
</evidence>
<dbReference type="Gene3D" id="3.40.50.1970">
    <property type="match status" value="1"/>
</dbReference>
<protein>
    <submittedName>
        <fullName evidence="4">Iron-containing alcohol dehydrogenase</fullName>
    </submittedName>
</protein>
<reference evidence="4 5" key="1">
    <citation type="journal article" date="2020" name="Cell Host Microbe">
        <title>Functional and Genomic Variation between Human-Derived Isolates of Lachnospiraceae Reveals Inter- and Intra-Species Diversity.</title>
        <authorList>
            <person name="Sorbara M.T."/>
            <person name="Littmann E.R."/>
            <person name="Fontana E."/>
            <person name="Moody T.U."/>
            <person name="Kohout C.E."/>
            <person name="Gjonbalaj M."/>
            <person name="Eaton V."/>
            <person name="Seok R."/>
            <person name="Leiner I.M."/>
            <person name="Pamer E.G."/>
        </authorList>
    </citation>
    <scope>NUCLEOTIDE SEQUENCE [LARGE SCALE GENOMIC DNA]</scope>
    <source>
        <strain evidence="4 5">MSK.17.74</strain>
    </source>
</reference>
<dbReference type="Gene3D" id="1.20.1090.10">
    <property type="entry name" value="Dehydroquinate synthase-like - alpha domain"/>
    <property type="match status" value="1"/>
</dbReference>
<dbReference type="InterPro" id="IPR001670">
    <property type="entry name" value="ADH_Fe/GldA"/>
</dbReference>
<evidence type="ECO:0000259" key="2">
    <source>
        <dbReference type="Pfam" id="PF00465"/>
    </source>
</evidence>
<keyword evidence="5" id="KW-1185">Reference proteome</keyword>
<name>A0ABX2H789_9FIRM</name>
<dbReference type="CDD" id="cd08196">
    <property type="entry name" value="Fe-ADH-like"/>
    <property type="match status" value="1"/>
</dbReference>
<dbReference type="SUPFAM" id="SSF56796">
    <property type="entry name" value="Dehydroquinate synthase-like"/>
    <property type="match status" value="1"/>
</dbReference>
<dbReference type="EMBL" id="JAAITS010000020">
    <property type="protein sequence ID" value="NSG85468.1"/>
    <property type="molecule type" value="Genomic_DNA"/>
</dbReference>
<dbReference type="RefSeq" id="WP_148461594.1">
    <property type="nucleotide sequence ID" value="NZ_JAAINN010000041.1"/>
</dbReference>
<gene>
    <name evidence="4" type="ORF">G5B17_08470</name>
</gene>
<accession>A0ABX2H789</accession>
<keyword evidence="1" id="KW-0560">Oxidoreductase</keyword>
<proteinExistence type="predicted"/>
<dbReference type="Pfam" id="PF00465">
    <property type="entry name" value="Fe-ADH"/>
    <property type="match status" value="1"/>
</dbReference>
<dbReference type="PANTHER" id="PTHR11496">
    <property type="entry name" value="ALCOHOL DEHYDROGENASE"/>
    <property type="match status" value="1"/>
</dbReference>
<evidence type="ECO:0000313" key="5">
    <source>
        <dbReference type="Proteomes" id="UP001644719"/>
    </source>
</evidence>
<dbReference type="Proteomes" id="UP001644719">
    <property type="component" value="Unassembled WGS sequence"/>
</dbReference>
<evidence type="ECO:0000256" key="1">
    <source>
        <dbReference type="ARBA" id="ARBA00023002"/>
    </source>
</evidence>
<comment type="caution">
    <text evidence="4">The sequence shown here is derived from an EMBL/GenBank/DDBJ whole genome shotgun (WGS) entry which is preliminary data.</text>
</comment>
<evidence type="ECO:0000259" key="3">
    <source>
        <dbReference type="Pfam" id="PF25137"/>
    </source>
</evidence>
<dbReference type="Pfam" id="PF25137">
    <property type="entry name" value="ADH_Fe_C"/>
    <property type="match status" value="1"/>
</dbReference>
<feature type="domain" description="Alcohol dehydrogenase iron-type/glycerol dehydrogenase GldA" evidence="2">
    <location>
        <begin position="8"/>
        <end position="176"/>
    </location>
</feature>
<dbReference type="PANTHER" id="PTHR11496:SF83">
    <property type="entry name" value="HYDROXYACID-OXOACID TRANSHYDROGENASE, MITOCHONDRIAL"/>
    <property type="match status" value="1"/>
</dbReference>
<organism evidence="4 5">
    <name type="scientific">Blautia faecis</name>
    <dbReference type="NCBI Taxonomy" id="871665"/>
    <lineage>
        <taxon>Bacteria</taxon>
        <taxon>Bacillati</taxon>
        <taxon>Bacillota</taxon>
        <taxon>Clostridia</taxon>
        <taxon>Lachnospirales</taxon>
        <taxon>Lachnospiraceae</taxon>
        <taxon>Blautia</taxon>
    </lineage>
</organism>
<dbReference type="InterPro" id="IPR056798">
    <property type="entry name" value="ADH_Fe_C"/>
</dbReference>
<sequence length="373" mass="40666">MKWEYIQPVTIRFGEGIVKEVKDVAASMGCKRGILVSDPFFLTNGLADKIVKDSDGTLVCVYGEVSPNPEVKEVDACAKLIRENDIEFVVALGGGSALDCAKASATMCFREGESVRTYHGTGVPMPQKHLPLIAVPTTAGTGSEVTCVAVLSDHELGKKGPIVSNGFYPSIAMIDPELTYTLPPRITASTGIDVLCHALEGFWSKGHQPVCDALALHACEIVFKYLRRAYKDPQDKEARAKMAEASVIAGLAFTLPKTTSSHACSFPLTNLYHIPHGEACGLTLDCFARINAEVENGRVHEFARKLGFADTYALADAIHELKVDLGLRLDLKDFNLTDEQVAELVKTSHHPNMLNNPVEITDEILNEMYQSMR</sequence>